<evidence type="ECO:0000313" key="3">
    <source>
        <dbReference type="Proteomes" id="UP000198612"/>
    </source>
</evidence>
<evidence type="ECO:0000313" key="1">
    <source>
        <dbReference type="EMBL" id="SDF31256.1"/>
    </source>
</evidence>
<proteinExistence type="predicted"/>
<reference evidence="3 4" key="1">
    <citation type="submission" date="2016-10" db="EMBL/GenBank/DDBJ databases">
        <authorList>
            <person name="Varghese N."/>
            <person name="Submissions S."/>
        </authorList>
    </citation>
    <scope>NUCLEOTIDE SEQUENCE [LARGE SCALE GENOMIC DNA]</scope>
    <source>
        <strain evidence="1 4">WG2</strain>
        <strain evidence="2 3">WG5</strain>
    </source>
</reference>
<organism evidence="2 3">
    <name type="scientific">Halanaerobium congolense</name>
    <dbReference type="NCBI Taxonomy" id="54121"/>
    <lineage>
        <taxon>Bacteria</taxon>
        <taxon>Bacillati</taxon>
        <taxon>Bacillota</taxon>
        <taxon>Clostridia</taxon>
        <taxon>Halanaerobiales</taxon>
        <taxon>Halanaerobiaceae</taxon>
        <taxon>Halanaerobium</taxon>
    </lineage>
</organism>
<protein>
    <recommendedName>
        <fullName evidence="5">Cytoplasmic protein</fullName>
    </recommendedName>
</protein>
<sequence length="112" mass="12522">MNKFAFFAFNGNMMCFQHILLNALDLADKGKEAKIIIEGEAVTLVQKLEESKNKHYFKAKERGLIDCICKACSAILGVLEYNQSTDIPLKGDMSGHPSMEAFTEQGYQIITL</sequence>
<evidence type="ECO:0000313" key="2">
    <source>
        <dbReference type="EMBL" id="SES88071.1"/>
    </source>
</evidence>
<name>A0A1I0A4F3_9FIRM</name>
<dbReference type="InterPro" id="IPR027396">
    <property type="entry name" value="DsrEFH-like"/>
</dbReference>
<gene>
    <name evidence="1" type="ORF">SAMN04488598_10994</name>
    <name evidence="2" type="ORF">SAMN04515652_10993</name>
</gene>
<dbReference type="Proteomes" id="UP000198612">
    <property type="component" value="Unassembled WGS sequence"/>
</dbReference>
<dbReference type="Proteomes" id="UP000199519">
    <property type="component" value="Unassembled WGS sequence"/>
</dbReference>
<accession>A0A1I0A4F3</accession>
<dbReference type="EMBL" id="FOHG01000009">
    <property type="protein sequence ID" value="SES88071.1"/>
    <property type="molecule type" value="Genomic_DNA"/>
</dbReference>
<dbReference type="SUPFAM" id="SSF75169">
    <property type="entry name" value="DsrEFH-like"/>
    <property type="match status" value="1"/>
</dbReference>
<dbReference type="AlphaFoldDB" id="A0A1I0A4F3"/>
<dbReference type="EMBL" id="FNBJ01000009">
    <property type="protein sequence ID" value="SDF31256.1"/>
    <property type="molecule type" value="Genomic_DNA"/>
</dbReference>
<evidence type="ECO:0008006" key="5">
    <source>
        <dbReference type="Google" id="ProtNLM"/>
    </source>
</evidence>
<dbReference type="RefSeq" id="WP_089719880.1">
    <property type="nucleotide sequence ID" value="NZ_FNBJ01000009.1"/>
</dbReference>
<evidence type="ECO:0000313" key="4">
    <source>
        <dbReference type="Proteomes" id="UP000199519"/>
    </source>
</evidence>
<keyword evidence="4" id="KW-1185">Reference proteome</keyword>